<dbReference type="EMBL" id="CP012643">
    <property type="protein sequence ID" value="ALI99110.1"/>
    <property type="molecule type" value="Genomic_DNA"/>
</dbReference>
<dbReference type="Pfam" id="PF01523">
    <property type="entry name" value="PmbA_TldD_1st"/>
    <property type="match status" value="1"/>
</dbReference>
<keyword evidence="9" id="KW-1185">Reference proteome</keyword>
<evidence type="ECO:0000259" key="6">
    <source>
        <dbReference type="Pfam" id="PF19289"/>
    </source>
</evidence>
<dbReference type="PANTHER" id="PTHR30624:SF10">
    <property type="entry name" value="CONSERVED PROTEIN"/>
    <property type="match status" value="1"/>
</dbReference>
<evidence type="ECO:0000313" key="9">
    <source>
        <dbReference type="Proteomes" id="UP000061382"/>
    </source>
</evidence>
<dbReference type="KEGG" id="rti:DC20_09150"/>
<organism evidence="8 9">
    <name type="scientific">Rufibacter tibetensis</name>
    <dbReference type="NCBI Taxonomy" id="512763"/>
    <lineage>
        <taxon>Bacteria</taxon>
        <taxon>Pseudomonadati</taxon>
        <taxon>Bacteroidota</taxon>
        <taxon>Cytophagia</taxon>
        <taxon>Cytophagales</taxon>
        <taxon>Hymenobacteraceae</taxon>
        <taxon>Rufibacter</taxon>
    </lineage>
</organism>
<keyword evidence="2" id="KW-0645">Protease</keyword>
<dbReference type="Pfam" id="PF19290">
    <property type="entry name" value="PmbA_TldD_2nd"/>
    <property type="match status" value="1"/>
</dbReference>
<dbReference type="STRING" id="512763.DC20_09150"/>
<dbReference type="Pfam" id="PF19289">
    <property type="entry name" value="PmbA_TldD_3rd"/>
    <property type="match status" value="1"/>
</dbReference>
<dbReference type="InterPro" id="IPR051463">
    <property type="entry name" value="Peptidase_U62_metallo"/>
</dbReference>
<dbReference type="RefSeq" id="WP_062543557.1">
    <property type="nucleotide sequence ID" value="NZ_CP012643.1"/>
</dbReference>
<accession>A0A0P0CIC3</accession>
<proteinExistence type="inferred from homology"/>
<protein>
    <submittedName>
        <fullName evidence="8">TldD protein</fullName>
    </submittedName>
</protein>
<dbReference type="FunFam" id="3.30.2290.10:FF:000003">
    <property type="entry name" value="Zinc-dependent protease, TldD/PmbA family"/>
    <property type="match status" value="1"/>
</dbReference>
<dbReference type="PANTHER" id="PTHR30624">
    <property type="entry name" value="UNCHARACTERIZED PROTEIN TLDD AND PMBA"/>
    <property type="match status" value="1"/>
</dbReference>
<comment type="similarity">
    <text evidence="1">Belongs to the peptidase U62 family.</text>
</comment>
<gene>
    <name evidence="8" type="ORF">DC20_09150</name>
</gene>
<reference evidence="8 9" key="1">
    <citation type="submission" date="2015-08" db="EMBL/GenBank/DDBJ databases">
        <title>Complete genome sequence of Rufibacter tibetensis strain 1351t, a radiation-resistant bacterium from tibet plateau.</title>
        <authorList>
            <person name="Dai J."/>
        </authorList>
    </citation>
    <scope>NUCLEOTIDE SEQUENCE [LARGE SCALE GENOMIC DNA]</scope>
    <source>
        <strain evidence="8 9">1351</strain>
    </source>
</reference>
<evidence type="ECO:0000256" key="4">
    <source>
        <dbReference type="ARBA" id="ARBA00023049"/>
    </source>
</evidence>
<evidence type="ECO:0000256" key="1">
    <source>
        <dbReference type="ARBA" id="ARBA00005836"/>
    </source>
</evidence>
<dbReference type="InterPro" id="IPR002510">
    <property type="entry name" value="Metalloprtase-TldD/E_N"/>
</dbReference>
<feature type="domain" description="Metalloprotease TldD/E C-terminal" evidence="6">
    <location>
        <begin position="293"/>
        <end position="540"/>
    </location>
</feature>
<evidence type="ECO:0000313" key="8">
    <source>
        <dbReference type="EMBL" id="ALI99110.1"/>
    </source>
</evidence>
<dbReference type="Proteomes" id="UP000061382">
    <property type="component" value="Chromosome"/>
</dbReference>
<dbReference type="PATRIC" id="fig|512763.3.peg.2021"/>
<dbReference type="OrthoDB" id="9803213at2"/>
<sequence length="547" mass="59446">MKRRDFIGLTAMGVGGLLLSNVPTFGHEIDPARALETVDVVLKRRLADVALNAAKSKGATYTDVRIGRYLAQNMFTREKQVQGISTTESYGVGVRVIANGTWGFAATSDVSDKGIAKAAEQAVAIAKANSKLQKEPVVLAPQQGYGEVSWKTPIKQNAFAVPVSEKADLLLSANAAALAAGANFVNSALFQINEQKYFASTDGSYIDQDIHRIWPNFTVTAVDKTSGKFKTRDALSAPMGMGFEYLTVKAPTMKGPEGTGLTGYDKYFDIVADAGLAAKQAREKLTAKSVMAGKYDLVLDPNHLGLTIHESVGHPLELDRVLGYEANYAGTSFATLDKWKTKTFPYGSKLVNIFADKVQEGSLGAVGYDDEGVKTKRWDLIKDGVLVNYQATRDQAHIIGEKESHGCSYADNWSSVQFQRMPNVSLAPGKQKLSVDDMIKGVDRGVYIAGRGSYSIDQQRYNFQFGGQLFYEIKGGKIVGPLEDVAYQSNTQEFWNSCAAICDESDYRMFGSFFDGKGQPSQVSAVSHGSSHTRFNGVNVINTGRKI</sequence>
<dbReference type="InterPro" id="IPR035068">
    <property type="entry name" value="TldD/PmbA_N"/>
</dbReference>
<dbReference type="InterPro" id="IPR045570">
    <property type="entry name" value="Metalloprtase-TldD/E_cen_dom"/>
</dbReference>
<dbReference type="GO" id="GO:0005829">
    <property type="term" value="C:cytosol"/>
    <property type="evidence" value="ECO:0007669"/>
    <property type="project" value="TreeGrafter"/>
</dbReference>
<evidence type="ECO:0000256" key="2">
    <source>
        <dbReference type="ARBA" id="ARBA00022670"/>
    </source>
</evidence>
<evidence type="ECO:0000256" key="3">
    <source>
        <dbReference type="ARBA" id="ARBA00022801"/>
    </source>
</evidence>
<evidence type="ECO:0000259" key="5">
    <source>
        <dbReference type="Pfam" id="PF01523"/>
    </source>
</evidence>
<keyword evidence="4" id="KW-0482">Metalloprotease</keyword>
<keyword evidence="3" id="KW-0378">Hydrolase</keyword>
<dbReference type="SUPFAM" id="SSF111283">
    <property type="entry name" value="Putative modulator of DNA gyrase, PmbA/TldD"/>
    <property type="match status" value="1"/>
</dbReference>
<dbReference type="InterPro" id="IPR045569">
    <property type="entry name" value="Metalloprtase-TldD/E_C"/>
</dbReference>
<feature type="domain" description="Metalloprotease TldD/E N-terminal" evidence="5">
    <location>
        <begin position="63"/>
        <end position="126"/>
    </location>
</feature>
<dbReference type="Gene3D" id="3.30.2290.10">
    <property type="entry name" value="PmbA/TldD superfamily"/>
    <property type="match status" value="1"/>
</dbReference>
<dbReference type="GO" id="GO:0006508">
    <property type="term" value="P:proteolysis"/>
    <property type="evidence" value="ECO:0007669"/>
    <property type="project" value="UniProtKB-KW"/>
</dbReference>
<evidence type="ECO:0000259" key="7">
    <source>
        <dbReference type="Pfam" id="PF19290"/>
    </source>
</evidence>
<dbReference type="GO" id="GO:0008237">
    <property type="term" value="F:metallopeptidase activity"/>
    <property type="evidence" value="ECO:0007669"/>
    <property type="project" value="UniProtKB-KW"/>
</dbReference>
<feature type="domain" description="Metalloprotease TldD/E central" evidence="7">
    <location>
        <begin position="160"/>
        <end position="245"/>
    </location>
</feature>
<name>A0A0P0CIC3_9BACT</name>
<dbReference type="InterPro" id="IPR036059">
    <property type="entry name" value="TldD/PmbA_sf"/>
</dbReference>
<dbReference type="AlphaFoldDB" id="A0A0P0CIC3"/>